<dbReference type="CDD" id="cd06438">
    <property type="entry name" value="EpsO_like"/>
    <property type="match status" value="1"/>
</dbReference>
<feature type="transmembrane region" description="Helical" evidence="1">
    <location>
        <begin position="290"/>
        <end position="316"/>
    </location>
</feature>
<name>A0A845AYP9_9SPHN</name>
<evidence type="ECO:0000256" key="1">
    <source>
        <dbReference type="SAM" id="Phobius"/>
    </source>
</evidence>
<dbReference type="Proteomes" id="UP000431922">
    <property type="component" value="Unassembled WGS sequence"/>
</dbReference>
<evidence type="ECO:0000259" key="2">
    <source>
        <dbReference type="Pfam" id="PF13632"/>
    </source>
</evidence>
<reference evidence="3 4" key="1">
    <citation type="submission" date="2019-12" db="EMBL/GenBank/DDBJ databases">
        <title>Genomic-based taxomic classification of the family Erythrobacteraceae.</title>
        <authorList>
            <person name="Xu L."/>
        </authorList>
    </citation>
    <scope>NUCLEOTIDE SEQUENCE [LARGE SCALE GENOMIC DNA]</scope>
    <source>
        <strain evidence="3 4">KCTC 42453</strain>
    </source>
</reference>
<accession>A0A845AYP9</accession>
<keyword evidence="4" id="KW-1185">Reference proteome</keyword>
<feature type="transmembrane region" description="Helical" evidence="1">
    <location>
        <begin position="322"/>
        <end position="344"/>
    </location>
</feature>
<dbReference type="InterPro" id="IPR050256">
    <property type="entry name" value="Glycosyltransferase_2"/>
</dbReference>
<feature type="domain" description="Glycosyltransferase 2-like" evidence="2">
    <location>
        <begin position="125"/>
        <end position="338"/>
    </location>
</feature>
<keyword evidence="3" id="KW-0808">Transferase</keyword>
<comment type="caution">
    <text evidence="3">The sequence shown here is derived from an EMBL/GenBank/DDBJ whole genome shotgun (WGS) entry which is preliminary data.</text>
</comment>
<dbReference type="OrthoDB" id="9797391at2"/>
<protein>
    <submittedName>
        <fullName evidence="3">Glycosyltransferase</fullName>
    </submittedName>
</protein>
<dbReference type="SUPFAM" id="SSF53448">
    <property type="entry name" value="Nucleotide-diphospho-sugar transferases"/>
    <property type="match status" value="1"/>
</dbReference>
<dbReference type="EMBL" id="WTYL01000002">
    <property type="protein sequence ID" value="MXP44623.1"/>
    <property type="molecule type" value="Genomic_DNA"/>
</dbReference>
<keyword evidence="1" id="KW-1133">Transmembrane helix</keyword>
<dbReference type="Pfam" id="PF13632">
    <property type="entry name" value="Glyco_trans_2_3"/>
    <property type="match status" value="1"/>
</dbReference>
<dbReference type="PANTHER" id="PTHR48090:SF6">
    <property type="entry name" value="SLR5056 PROTEIN"/>
    <property type="match status" value="1"/>
</dbReference>
<keyword evidence="1" id="KW-0472">Membrane</keyword>
<organism evidence="3 4">
    <name type="scientific">Allopontixanthobacter sediminis</name>
    <dbReference type="NCBI Taxonomy" id="1689985"/>
    <lineage>
        <taxon>Bacteria</taxon>
        <taxon>Pseudomonadati</taxon>
        <taxon>Pseudomonadota</taxon>
        <taxon>Alphaproteobacteria</taxon>
        <taxon>Sphingomonadales</taxon>
        <taxon>Erythrobacteraceae</taxon>
        <taxon>Allopontixanthobacter</taxon>
    </lineage>
</organism>
<evidence type="ECO:0000313" key="3">
    <source>
        <dbReference type="EMBL" id="MXP44623.1"/>
    </source>
</evidence>
<dbReference type="AlphaFoldDB" id="A0A845AYP9"/>
<dbReference type="PANTHER" id="PTHR48090">
    <property type="entry name" value="UNDECAPRENYL-PHOSPHATE 4-DEOXY-4-FORMAMIDO-L-ARABINOSE TRANSFERASE-RELATED"/>
    <property type="match status" value="1"/>
</dbReference>
<sequence>MVVVLCWFVALPVIMALCIFSAETIFGAVRLRSAKLSGDFPVTTILMPAHNEAEILQDTLERLAPTLTEDVQILVVADNCSDSTAQIVKRSGFAVIERMDPMNKGKGYALACGRDHLKSSPPECIIILDADCQIDALSIEALAKTCIARNLPIQAKYILKADHSARPNVQISNFAFWLKNVVRQRGACRLGGPALLTGSGMAFPWTMFEKAPLDTANIVEDLALGIHLSQTGYAPIFLEQATTLSAAAGESATFGQRTRWEHGFLAMAKSHGLSLLGEGIRKRNRKLFQLGLHLLVPPLAFLMLAGVATLILLGLIMAMTGYWLAFAVVALCLIIAVVAVLLNWIIEGRQWLSFAALLRLPLYLAWKLPVYWRLAKGHTAEWNRTERPNDAGHKH</sequence>
<dbReference type="Gene3D" id="3.90.550.10">
    <property type="entry name" value="Spore Coat Polysaccharide Biosynthesis Protein SpsA, Chain A"/>
    <property type="match status" value="1"/>
</dbReference>
<evidence type="ECO:0000313" key="4">
    <source>
        <dbReference type="Proteomes" id="UP000431922"/>
    </source>
</evidence>
<dbReference type="RefSeq" id="WP_160756195.1">
    <property type="nucleotide sequence ID" value="NZ_WTYL01000002.1"/>
</dbReference>
<dbReference type="InterPro" id="IPR029044">
    <property type="entry name" value="Nucleotide-diphossugar_trans"/>
</dbReference>
<proteinExistence type="predicted"/>
<dbReference type="InterPro" id="IPR001173">
    <property type="entry name" value="Glyco_trans_2-like"/>
</dbReference>
<dbReference type="GO" id="GO:0016740">
    <property type="term" value="F:transferase activity"/>
    <property type="evidence" value="ECO:0007669"/>
    <property type="project" value="UniProtKB-KW"/>
</dbReference>
<gene>
    <name evidence="3" type="ORF">GRI65_09165</name>
</gene>
<feature type="transmembrane region" description="Helical" evidence="1">
    <location>
        <begin position="6"/>
        <end position="29"/>
    </location>
</feature>
<keyword evidence="1" id="KW-0812">Transmembrane</keyword>